<evidence type="ECO:0000256" key="12">
    <source>
        <dbReference type="ARBA" id="ARBA00022741"/>
    </source>
</evidence>
<dbReference type="Gene3D" id="3.90.870.10">
    <property type="entry name" value="DHBP synthase"/>
    <property type="match status" value="1"/>
</dbReference>
<feature type="site" description="Essential for catalytic activity" evidence="20">
    <location>
        <position position="177"/>
    </location>
</feature>
<keyword evidence="14" id="KW-0862">Zinc</keyword>
<keyword evidence="23" id="KW-1185">Reference proteome</keyword>
<dbReference type="InterPro" id="IPR032677">
    <property type="entry name" value="GTP_cyclohydro_II"/>
</dbReference>
<gene>
    <name evidence="20" type="primary">ribB</name>
    <name evidence="22" type="ORF">AsAng_0023540</name>
</gene>
<evidence type="ECO:0000256" key="20">
    <source>
        <dbReference type="HAMAP-Rule" id="MF_00180"/>
    </source>
</evidence>
<evidence type="ECO:0000256" key="19">
    <source>
        <dbReference type="ARBA" id="ARBA00049295"/>
    </source>
</evidence>
<evidence type="ECO:0000256" key="2">
    <source>
        <dbReference type="ARBA" id="ARBA00001936"/>
    </source>
</evidence>
<evidence type="ECO:0000256" key="1">
    <source>
        <dbReference type="ARBA" id="ARBA00000141"/>
    </source>
</evidence>
<dbReference type="InterPro" id="IPR000926">
    <property type="entry name" value="RibA"/>
</dbReference>
<evidence type="ECO:0000256" key="17">
    <source>
        <dbReference type="ARBA" id="ARBA00023211"/>
    </source>
</evidence>
<reference evidence="22" key="1">
    <citation type="submission" date="2022-09" db="EMBL/GenBank/DDBJ databases">
        <title>Aureispira anguillicida sp. nov., isolated from Leptocephalus of Japanese eel Anguilla japonica.</title>
        <authorList>
            <person name="Yuasa K."/>
            <person name="Mekata T."/>
            <person name="Ikunari K."/>
        </authorList>
    </citation>
    <scope>NUCLEOTIDE SEQUENCE</scope>
    <source>
        <strain evidence="22">EL160426</strain>
    </source>
</reference>
<comment type="cofactor">
    <cofactor evidence="2">
        <name>Mn(2+)</name>
        <dbReference type="ChEBI" id="CHEBI:29035"/>
    </cofactor>
</comment>
<dbReference type="GO" id="GO:0005829">
    <property type="term" value="C:cytosol"/>
    <property type="evidence" value="ECO:0007669"/>
    <property type="project" value="TreeGrafter"/>
</dbReference>
<dbReference type="AlphaFoldDB" id="A0A915YEM7"/>
<dbReference type="KEGG" id="aup:AsAng_0023540"/>
<dbReference type="RefSeq" id="WP_264792796.1">
    <property type="nucleotide sequence ID" value="NZ_AP026867.1"/>
</dbReference>
<comment type="pathway">
    <text evidence="5">Cofactor biosynthesis; riboflavin biosynthesis; 5-amino-6-(D-ribitylamino)uracil from GTP: step 1/4.</text>
</comment>
<dbReference type="FunFam" id="3.90.870.10:FF:000001">
    <property type="entry name" value="Riboflavin biosynthesis protein RibBA"/>
    <property type="match status" value="1"/>
</dbReference>
<dbReference type="NCBIfam" id="TIGR00506">
    <property type="entry name" value="ribB"/>
    <property type="match status" value="1"/>
</dbReference>
<evidence type="ECO:0000256" key="6">
    <source>
        <dbReference type="ARBA" id="ARBA00004904"/>
    </source>
</evidence>
<comment type="similarity">
    <text evidence="20">Belongs to the DHBP synthase family.</text>
</comment>
<dbReference type="GO" id="GO:0009231">
    <property type="term" value="P:riboflavin biosynthetic process"/>
    <property type="evidence" value="ECO:0007669"/>
    <property type="project" value="UniProtKB-UniRule"/>
</dbReference>
<evidence type="ECO:0000256" key="5">
    <source>
        <dbReference type="ARBA" id="ARBA00004853"/>
    </source>
</evidence>
<proteinExistence type="inferred from homology"/>
<keyword evidence="18 20" id="KW-0456">Lyase</keyword>
<dbReference type="InterPro" id="IPR017945">
    <property type="entry name" value="DHBP_synth_RibB-like_a/b_dom"/>
</dbReference>
<dbReference type="EC" id="4.1.99.12" evidence="20"/>
<evidence type="ECO:0000313" key="22">
    <source>
        <dbReference type="EMBL" id="BDS11640.1"/>
    </source>
</evidence>
<evidence type="ECO:0000256" key="13">
    <source>
        <dbReference type="ARBA" id="ARBA00022801"/>
    </source>
</evidence>
<comment type="similarity">
    <text evidence="8">In the C-terminal section; belongs to the GTP cyclohydrolase II family.</text>
</comment>
<dbReference type="PANTHER" id="PTHR21327">
    <property type="entry name" value="GTP CYCLOHYDROLASE II-RELATED"/>
    <property type="match status" value="1"/>
</dbReference>
<dbReference type="GO" id="GO:0008686">
    <property type="term" value="F:3,4-dihydroxy-2-butanone-4-phosphate synthase activity"/>
    <property type="evidence" value="ECO:0007669"/>
    <property type="project" value="UniProtKB-UniRule"/>
</dbReference>
<keyword evidence="12" id="KW-0547">Nucleotide-binding</keyword>
<feature type="site" description="Essential for catalytic activity" evidence="20">
    <location>
        <position position="139"/>
    </location>
</feature>
<dbReference type="Pfam" id="PF00926">
    <property type="entry name" value="DHBP_synthase"/>
    <property type="match status" value="1"/>
</dbReference>
<dbReference type="Gene3D" id="3.40.50.10990">
    <property type="entry name" value="GTP cyclohydrolase II"/>
    <property type="match status" value="1"/>
</dbReference>
<evidence type="ECO:0000256" key="4">
    <source>
        <dbReference type="ARBA" id="ARBA00002284"/>
    </source>
</evidence>
<dbReference type="Proteomes" id="UP001060919">
    <property type="component" value="Chromosome"/>
</dbReference>
<comment type="subunit">
    <text evidence="20">Homodimer.</text>
</comment>
<dbReference type="PANTHER" id="PTHR21327:SF18">
    <property type="entry name" value="3,4-DIHYDROXY-2-BUTANONE 4-PHOSPHATE SYNTHASE"/>
    <property type="match status" value="1"/>
</dbReference>
<keyword evidence="16" id="KW-0342">GTP-binding</keyword>
<feature type="binding site" evidence="20">
    <location>
        <position position="44"/>
    </location>
    <ligand>
        <name>D-ribulose 5-phosphate</name>
        <dbReference type="ChEBI" id="CHEBI:58121"/>
    </ligand>
</feature>
<dbReference type="GO" id="GO:0030145">
    <property type="term" value="F:manganese ion binding"/>
    <property type="evidence" value="ECO:0007669"/>
    <property type="project" value="UniProtKB-UniRule"/>
</dbReference>
<dbReference type="GO" id="GO:0003935">
    <property type="term" value="F:GTP cyclohydrolase II activity"/>
    <property type="evidence" value="ECO:0007669"/>
    <property type="project" value="UniProtKB-EC"/>
</dbReference>
<keyword evidence="10 20" id="KW-0686">Riboflavin biosynthesis</keyword>
<dbReference type="Pfam" id="PF00925">
    <property type="entry name" value="GTP_cyclohydro2"/>
    <property type="match status" value="1"/>
</dbReference>
<protein>
    <recommendedName>
        <fullName evidence="9 20">3,4-dihydroxy-2-butanone 4-phosphate synthase</fullName>
        <shortName evidence="20">DHBP synthase</shortName>
        <ecNumber evidence="20">4.1.99.12</ecNumber>
    </recommendedName>
</protein>
<feature type="binding site" evidence="20">
    <location>
        <position position="40"/>
    </location>
    <ligand>
        <name>Mg(2+)</name>
        <dbReference type="ChEBI" id="CHEBI:18420"/>
        <label>1</label>
    </ligand>
</feature>
<feature type="binding site" evidence="20">
    <location>
        <position position="40"/>
    </location>
    <ligand>
        <name>Mg(2+)</name>
        <dbReference type="ChEBI" id="CHEBI:18420"/>
        <label>2</label>
    </ligand>
</feature>
<keyword evidence="15 20" id="KW-0460">Magnesium</keyword>
<organism evidence="22 23">
    <name type="scientific">Aureispira anguillae</name>
    <dbReference type="NCBI Taxonomy" id="2864201"/>
    <lineage>
        <taxon>Bacteria</taxon>
        <taxon>Pseudomonadati</taxon>
        <taxon>Bacteroidota</taxon>
        <taxon>Saprospiria</taxon>
        <taxon>Saprospirales</taxon>
        <taxon>Saprospiraceae</taxon>
        <taxon>Aureispira</taxon>
    </lineage>
</organism>
<feature type="domain" description="GTP cyclohydrolase II" evidence="21">
    <location>
        <begin position="223"/>
        <end position="386"/>
    </location>
</feature>
<dbReference type="EMBL" id="AP026867">
    <property type="protein sequence ID" value="BDS11640.1"/>
    <property type="molecule type" value="Genomic_DNA"/>
</dbReference>
<dbReference type="HAMAP" id="MF_00180">
    <property type="entry name" value="RibB"/>
    <property type="match status" value="1"/>
</dbReference>
<keyword evidence="11 20" id="KW-0479">Metal-binding</keyword>
<dbReference type="InterPro" id="IPR000422">
    <property type="entry name" value="DHBP_synthase_RibB"/>
</dbReference>
<evidence type="ECO:0000256" key="14">
    <source>
        <dbReference type="ARBA" id="ARBA00022833"/>
    </source>
</evidence>
<dbReference type="SUPFAM" id="SSF55821">
    <property type="entry name" value="YrdC/RibB"/>
    <property type="match status" value="1"/>
</dbReference>
<dbReference type="GO" id="GO:0000287">
    <property type="term" value="F:magnesium ion binding"/>
    <property type="evidence" value="ECO:0007669"/>
    <property type="project" value="UniProtKB-UniRule"/>
</dbReference>
<keyword evidence="17 20" id="KW-0464">Manganese</keyword>
<feature type="binding site" evidence="20">
    <location>
        <position position="156"/>
    </location>
    <ligand>
        <name>Mg(2+)</name>
        <dbReference type="ChEBI" id="CHEBI:18420"/>
        <label>2</label>
    </ligand>
</feature>
<evidence type="ECO:0000256" key="8">
    <source>
        <dbReference type="ARBA" id="ARBA00008976"/>
    </source>
</evidence>
<dbReference type="NCBIfam" id="NF001591">
    <property type="entry name" value="PRK00393.1"/>
    <property type="match status" value="1"/>
</dbReference>
<comment type="similarity">
    <text evidence="7">In the N-terminal section; belongs to the DHBP synthase family.</text>
</comment>
<evidence type="ECO:0000256" key="3">
    <source>
        <dbReference type="ARBA" id="ARBA00001947"/>
    </source>
</evidence>
<comment type="catalytic activity">
    <reaction evidence="1 20">
        <text>D-ribulose 5-phosphate = (2S)-2-hydroxy-3-oxobutyl phosphate + formate + H(+)</text>
        <dbReference type="Rhea" id="RHEA:18457"/>
        <dbReference type="ChEBI" id="CHEBI:15378"/>
        <dbReference type="ChEBI" id="CHEBI:15740"/>
        <dbReference type="ChEBI" id="CHEBI:58121"/>
        <dbReference type="ChEBI" id="CHEBI:58830"/>
        <dbReference type="EC" id="4.1.99.12"/>
    </reaction>
</comment>
<comment type="cofactor">
    <cofactor evidence="3">
        <name>Zn(2+)</name>
        <dbReference type="ChEBI" id="CHEBI:29105"/>
    </cofactor>
</comment>
<dbReference type="GO" id="GO:0005525">
    <property type="term" value="F:GTP binding"/>
    <property type="evidence" value="ECO:0007669"/>
    <property type="project" value="UniProtKB-KW"/>
</dbReference>
<evidence type="ECO:0000256" key="10">
    <source>
        <dbReference type="ARBA" id="ARBA00022619"/>
    </source>
</evidence>
<evidence type="ECO:0000256" key="7">
    <source>
        <dbReference type="ARBA" id="ARBA00005520"/>
    </source>
</evidence>
<comment type="cofactor">
    <cofactor evidence="20">
        <name>Mg(2+)</name>
        <dbReference type="ChEBI" id="CHEBI:18420"/>
    </cofactor>
    <cofactor evidence="20">
        <name>Mn(2+)</name>
        <dbReference type="ChEBI" id="CHEBI:29035"/>
    </cofactor>
    <text evidence="20">Binds 2 divalent metal cations per subunit. Magnesium or manganese.</text>
</comment>
<dbReference type="InterPro" id="IPR036144">
    <property type="entry name" value="RibA-like_sf"/>
</dbReference>
<comment type="catalytic activity">
    <reaction evidence="19">
        <text>GTP + 4 H2O = 2,5-diamino-6-hydroxy-4-(5-phosphoribosylamino)-pyrimidine + formate + 2 phosphate + 3 H(+)</text>
        <dbReference type="Rhea" id="RHEA:23704"/>
        <dbReference type="ChEBI" id="CHEBI:15377"/>
        <dbReference type="ChEBI" id="CHEBI:15378"/>
        <dbReference type="ChEBI" id="CHEBI:15740"/>
        <dbReference type="ChEBI" id="CHEBI:37565"/>
        <dbReference type="ChEBI" id="CHEBI:43474"/>
        <dbReference type="ChEBI" id="CHEBI:58614"/>
        <dbReference type="EC" id="3.5.4.25"/>
    </reaction>
</comment>
<accession>A0A915YEM7</accession>
<dbReference type="SUPFAM" id="SSF142695">
    <property type="entry name" value="RibA-like"/>
    <property type="match status" value="1"/>
</dbReference>
<dbReference type="PIRSF" id="PIRSF001259">
    <property type="entry name" value="RibA"/>
    <property type="match status" value="1"/>
</dbReference>
<feature type="binding site" evidence="20">
    <location>
        <begin position="39"/>
        <end position="40"/>
    </location>
    <ligand>
        <name>D-ribulose 5-phosphate</name>
        <dbReference type="ChEBI" id="CHEBI:58121"/>
    </ligand>
</feature>
<comment type="pathway">
    <text evidence="6 20">Cofactor biosynthesis; riboflavin biosynthesis; 2-hydroxy-3-oxobutyl phosphate from D-ribulose 5-phosphate: step 1/1.</text>
</comment>
<evidence type="ECO:0000313" key="23">
    <source>
        <dbReference type="Proteomes" id="UP001060919"/>
    </source>
</evidence>
<evidence type="ECO:0000256" key="15">
    <source>
        <dbReference type="ARBA" id="ARBA00022842"/>
    </source>
</evidence>
<evidence type="ECO:0000256" key="9">
    <source>
        <dbReference type="ARBA" id="ARBA00018836"/>
    </source>
</evidence>
<feature type="binding site" evidence="20">
    <location>
        <begin position="153"/>
        <end position="157"/>
    </location>
    <ligand>
        <name>D-ribulose 5-phosphate</name>
        <dbReference type="ChEBI" id="CHEBI:58121"/>
    </ligand>
</feature>
<comment type="function">
    <text evidence="4 20">Catalyzes the conversion of D-ribulose 5-phosphate to formate and 3,4-dihydroxy-2-butanone 4-phosphate.</text>
</comment>
<name>A0A915YEM7_9BACT</name>
<keyword evidence="13" id="KW-0378">Hydrolase</keyword>
<evidence type="ECO:0000256" key="16">
    <source>
        <dbReference type="ARBA" id="ARBA00023134"/>
    </source>
</evidence>
<sequence>MVSGNLQNETPKRKLDNIEDALAEIKAGKIIIVVDDEDRENEGDFICAAELITPQLINFMATHGRGLICTPLTAQRCDELELRPMQQQNTAVHETAFTISIDLLNFGCSTGISAYDRATGIQKLTDSATVSSDYARPGHIFPLIAKDGGVLRRAGHTEAAVDLARLAGLKPAGVLVEILNEDGTMARLPDLFEIADKHDLKIISIEDLIKYRLEKETLIEEVVRLTAPTEYGEFDVIGFEDKTTEKNLFALTKGTWKKDEPILVRVHSSFTTTDVFGALLGDSGSQLHAAMKQVNEEGKGVVLYIEQDGGGVDLMNKLKAFKKLQEEGLNTSDVKTRLRTKTDQREYGIGAQVLRQLGVSKLRLMTNNPKKRIGLIGYGLEIVENVALNTTGTSTEATTKDEQPIKI</sequence>
<dbReference type="CDD" id="cd00641">
    <property type="entry name" value="GTP_cyclohydro2"/>
    <property type="match status" value="1"/>
</dbReference>
<evidence type="ECO:0000256" key="18">
    <source>
        <dbReference type="ARBA" id="ARBA00023239"/>
    </source>
</evidence>
<evidence type="ECO:0000259" key="21">
    <source>
        <dbReference type="Pfam" id="PF00925"/>
    </source>
</evidence>
<evidence type="ECO:0000256" key="11">
    <source>
        <dbReference type="ARBA" id="ARBA00022723"/>
    </source>
</evidence>